<dbReference type="PROSITE" id="PS50097">
    <property type="entry name" value="BTB"/>
    <property type="match status" value="1"/>
</dbReference>
<evidence type="ECO:0000313" key="3">
    <source>
        <dbReference type="Proteomes" id="UP001338125"/>
    </source>
</evidence>
<sequence>MPGSVDSCDCGTPTRIERLSNSVSRSFNNAHLADVTIYLGNVKLPAHSLVLASQSDYFDRALKGQLKEGIKKEFKFTDGSMQGYWRVFEYMYTGAYSQGSTPCVDVPDDEELVKDLRVYSLADYFIIDGLKTLALEKFKRKIREALLDDAFVDCVRNVYDATHNSDEPIRKTVVKLCYRNARILWEKKGTLQGLFHEGGDFAVELMEMIVNPPKEPASC</sequence>
<reference evidence="2 3" key="1">
    <citation type="submission" date="2024-01" db="EMBL/GenBank/DDBJ databases">
        <title>Complete genome of Cladobotryum mycophilum ATHUM6906.</title>
        <authorList>
            <person name="Christinaki A.C."/>
            <person name="Myridakis A.I."/>
            <person name="Kouvelis V.N."/>
        </authorList>
    </citation>
    <scope>NUCLEOTIDE SEQUENCE [LARGE SCALE GENOMIC DNA]</scope>
    <source>
        <strain evidence="2 3">ATHUM6906</strain>
    </source>
</reference>
<organism evidence="2 3">
    <name type="scientific">Cladobotryum mycophilum</name>
    <dbReference type="NCBI Taxonomy" id="491253"/>
    <lineage>
        <taxon>Eukaryota</taxon>
        <taxon>Fungi</taxon>
        <taxon>Dikarya</taxon>
        <taxon>Ascomycota</taxon>
        <taxon>Pezizomycotina</taxon>
        <taxon>Sordariomycetes</taxon>
        <taxon>Hypocreomycetidae</taxon>
        <taxon>Hypocreales</taxon>
        <taxon>Hypocreaceae</taxon>
        <taxon>Cladobotryum</taxon>
    </lineage>
</organism>
<gene>
    <name evidence="2" type="ORF">PT974_02195</name>
</gene>
<dbReference type="PANTHER" id="PTHR47843">
    <property type="entry name" value="BTB DOMAIN-CONTAINING PROTEIN-RELATED"/>
    <property type="match status" value="1"/>
</dbReference>
<dbReference type="CDD" id="cd18186">
    <property type="entry name" value="BTB_POZ_ZBTB_KLHL-like"/>
    <property type="match status" value="1"/>
</dbReference>
<feature type="domain" description="BTB" evidence="1">
    <location>
        <begin position="33"/>
        <end position="100"/>
    </location>
</feature>
<dbReference type="SUPFAM" id="SSF54695">
    <property type="entry name" value="POZ domain"/>
    <property type="match status" value="1"/>
</dbReference>
<evidence type="ECO:0000313" key="2">
    <source>
        <dbReference type="EMBL" id="KAK5996850.1"/>
    </source>
</evidence>
<dbReference type="Gene3D" id="3.30.710.10">
    <property type="entry name" value="Potassium Channel Kv1.1, Chain A"/>
    <property type="match status" value="1"/>
</dbReference>
<accession>A0ABR0SXD7</accession>
<dbReference type="EMBL" id="JAVFKD010000002">
    <property type="protein sequence ID" value="KAK5996850.1"/>
    <property type="molecule type" value="Genomic_DNA"/>
</dbReference>
<keyword evidence="3" id="KW-1185">Reference proteome</keyword>
<dbReference type="SMART" id="SM00225">
    <property type="entry name" value="BTB"/>
    <property type="match status" value="1"/>
</dbReference>
<dbReference type="InterPro" id="IPR011333">
    <property type="entry name" value="SKP1/BTB/POZ_sf"/>
</dbReference>
<proteinExistence type="predicted"/>
<protein>
    <recommendedName>
        <fullName evidence="1">BTB domain-containing protein</fullName>
    </recommendedName>
</protein>
<evidence type="ECO:0000259" key="1">
    <source>
        <dbReference type="PROSITE" id="PS50097"/>
    </source>
</evidence>
<comment type="caution">
    <text evidence="2">The sequence shown here is derived from an EMBL/GenBank/DDBJ whole genome shotgun (WGS) entry which is preliminary data.</text>
</comment>
<name>A0ABR0SXD7_9HYPO</name>
<dbReference type="Pfam" id="PF00651">
    <property type="entry name" value="BTB"/>
    <property type="match status" value="1"/>
</dbReference>
<dbReference type="PANTHER" id="PTHR47843:SF5">
    <property type="entry name" value="BTB_POZ DOMAIN PROTEIN"/>
    <property type="match status" value="1"/>
</dbReference>
<dbReference type="InterPro" id="IPR000210">
    <property type="entry name" value="BTB/POZ_dom"/>
</dbReference>
<dbReference type="Proteomes" id="UP001338125">
    <property type="component" value="Unassembled WGS sequence"/>
</dbReference>